<sequence length="69" mass="7960">MENFIKVTVDCGKGAYDCYVNIHNILCFAKERSDCNCLIYLANGDVIFTITTMQEIKRLIEEKQQHKGE</sequence>
<keyword evidence="1" id="KW-0969">Cilium</keyword>
<proteinExistence type="predicted"/>
<evidence type="ECO:0000313" key="1">
    <source>
        <dbReference type="EMBL" id="DAF52661.1"/>
    </source>
</evidence>
<reference evidence="1" key="1">
    <citation type="journal article" date="2021" name="Proc. Natl. Acad. Sci. U.S.A.">
        <title>A Catalog of Tens of Thousands of Viruses from Human Metagenomes Reveals Hidden Associations with Chronic Diseases.</title>
        <authorList>
            <person name="Tisza M.J."/>
            <person name="Buck C.B."/>
        </authorList>
    </citation>
    <scope>NUCLEOTIDE SEQUENCE</scope>
    <source>
        <strain evidence="1">CtnR613</strain>
    </source>
</reference>
<keyword evidence="1" id="KW-0282">Flagellum</keyword>
<dbReference type="EMBL" id="BK032640">
    <property type="protein sequence ID" value="DAF52661.1"/>
    <property type="molecule type" value="Genomic_DNA"/>
</dbReference>
<name>A0A8S5SNM3_9CAUD</name>
<protein>
    <submittedName>
        <fullName evidence="1">Flagellar and Swarming motility protein</fullName>
    </submittedName>
</protein>
<accession>A0A8S5SNM3</accession>
<keyword evidence="1" id="KW-0966">Cell projection</keyword>
<organism evidence="1">
    <name type="scientific">Siphoviridae sp. ctnR613</name>
    <dbReference type="NCBI Taxonomy" id="2827939"/>
    <lineage>
        <taxon>Viruses</taxon>
        <taxon>Duplodnaviria</taxon>
        <taxon>Heunggongvirae</taxon>
        <taxon>Uroviricota</taxon>
        <taxon>Caudoviricetes</taxon>
    </lineage>
</organism>